<feature type="region of interest" description="Disordered" evidence="4">
    <location>
        <begin position="1"/>
        <end position="30"/>
    </location>
</feature>
<reference evidence="5 7" key="2">
    <citation type="journal article" date="2013" name="Nature">
        <title>Insights into bilaterian evolution from three spiralian genomes.</title>
        <authorList>
            <person name="Simakov O."/>
            <person name="Marletaz F."/>
            <person name="Cho S.J."/>
            <person name="Edsinger-Gonzales E."/>
            <person name="Havlak P."/>
            <person name="Hellsten U."/>
            <person name="Kuo D.H."/>
            <person name="Larsson T."/>
            <person name="Lv J."/>
            <person name="Arendt D."/>
            <person name="Savage R."/>
            <person name="Osoegawa K."/>
            <person name="de Jong P."/>
            <person name="Grimwood J."/>
            <person name="Chapman J.A."/>
            <person name="Shapiro H."/>
            <person name="Aerts A."/>
            <person name="Otillar R.P."/>
            <person name="Terry A.Y."/>
            <person name="Boore J.L."/>
            <person name="Grigoriev I.V."/>
            <person name="Lindberg D.R."/>
            <person name="Seaver E.C."/>
            <person name="Weisblat D.A."/>
            <person name="Putnam N.H."/>
            <person name="Rokhsar D.S."/>
        </authorList>
    </citation>
    <scope>NUCLEOTIDE SEQUENCE</scope>
    <source>
        <strain evidence="5 7">I ESC-2004</strain>
    </source>
</reference>
<protein>
    <recommendedName>
        <fullName evidence="8">Hepatocellular carcinoma-associated antigen 59 domain-containing protein</fullName>
    </recommendedName>
</protein>
<gene>
    <name evidence="5" type="ORF">CAPTEDRAFT_168725</name>
</gene>
<evidence type="ECO:0000256" key="3">
    <source>
        <dbReference type="ARBA" id="ARBA00023242"/>
    </source>
</evidence>
<organism evidence="5">
    <name type="scientific">Capitella teleta</name>
    <name type="common">Polychaete worm</name>
    <dbReference type="NCBI Taxonomy" id="283909"/>
    <lineage>
        <taxon>Eukaryota</taxon>
        <taxon>Metazoa</taxon>
        <taxon>Spiralia</taxon>
        <taxon>Lophotrochozoa</taxon>
        <taxon>Annelida</taxon>
        <taxon>Polychaeta</taxon>
        <taxon>Sedentaria</taxon>
        <taxon>Scolecida</taxon>
        <taxon>Capitellidae</taxon>
        <taxon>Capitella</taxon>
    </lineage>
</organism>
<reference evidence="7" key="1">
    <citation type="submission" date="2012-12" db="EMBL/GenBank/DDBJ databases">
        <authorList>
            <person name="Hellsten U."/>
            <person name="Grimwood J."/>
            <person name="Chapman J.A."/>
            <person name="Shapiro H."/>
            <person name="Aerts A."/>
            <person name="Otillar R.P."/>
            <person name="Terry A.Y."/>
            <person name="Boore J.L."/>
            <person name="Simakov O."/>
            <person name="Marletaz F."/>
            <person name="Cho S.-J."/>
            <person name="Edsinger-Gonzales E."/>
            <person name="Havlak P."/>
            <person name="Kuo D.-H."/>
            <person name="Larsson T."/>
            <person name="Lv J."/>
            <person name="Arendt D."/>
            <person name="Savage R."/>
            <person name="Osoegawa K."/>
            <person name="de Jong P."/>
            <person name="Lindberg D.R."/>
            <person name="Seaver E.C."/>
            <person name="Weisblat D.A."/>
            <person name="Putnam N.H."/>
            <person name="Grigoriev I.V."/>
            <person name="Rokhsar D.S."/>
        </authorList>
    </citation>
    <scope>NUCLEOTIDE SEQUENCE</scope>
    <source>
        <strain evidence="7">I ESC-2004</strain>
    </source>
</reference>
<dbReference type="OMA" id="NIKTGGM"/>
<dbReference type="FunCoup" id="R7UKQ5">
    <property type="interactions" value="1771"/>
</dbReference>
<dbReference type="GO" id="GO:0000398">
    <property type="term" value="P:mRNA splicing, via spliceosome"/>
    <property type="evidence" value="ECO:0007669"/>
    <property type="project" value="TreeGrafter"/>
</dbReference>
<dbReference type="PANTHER" id="PTHR13486:SF2">
    <property type="entry name" value="SPLICING FACTOR C9ORF78"/>
    <property type="match status" value="1"/>
</dbReference>
<keyword evidence="3" id="KW-0539">Nucleus</keyword>
<evidence type="ECO:0000256" key="1">
    <source>
        <dbReference type="ARBA" id="ARBA00004123"/>
    </source>
</evidence>
<dbReference type="STRING" id="283909.R7UKQ5"/>
<accession>R7UKQ5</accession>
<comment type="subcellular location">
    <subcellularLocation>
        <location evidence="1">Nucleus</location>
    </subcellularLocation>
</comment>
<evidence type="ECO:0000313" key="5">
    <source>
        <dbReference type="EMBL" id="ELU06673.1"/>
    </source>
</evidence>
<evidence type="ECO:0000256" key="4">
    <source>
        <dbReference type="SAM" id="MobiDB-lite"/>
    </source>
</evidence>
<proteinExistence type="inferred from homology"/>
<dbReference type="OrthoDB" id="5627at2759"/>
<dbReference type="Proteomes" id="UP000014760">
    <property type="component" value="Unassembled WGS sequence"/>
</dbReference>
<evidence type="ECO:0000313" key="6">
    <source>
        <dbReference type="EnsemblMetazoa" id="CapteP168725"/>
    </source>
</evidence>
<evidence type="ECO:0000313" key="7">
    <source>
        <dbReference type="Proteomes" id="UP000014760"/>
    </source>
</evidence>
<comment type="similarity">
    <text evidence="2">Belongs to the TLS1 family.</text>
</comment>
<evidence type="ECO:0008006" key="8">
    <source>
        <dbReference type="Google" id="ProtNLM"/>
    </source>
</evidence>
<dbReference type="EMBL" id="KB300511">
    <property type="protein sequence ID" value="ELU06673.1"/>
    <property type="molecule type" value="Genomic_DNA"/>
</dbReference>
<name>R7UKQ5_CAPTE</name>
<dbReference type="Pfam" id="PF07052">
    <property type="entry name" value="Hep_59"/>
    <property type="match status" value="1"/>
</dbReference>
<keyword evidence="7" id="KW-1185">Reference proteome</keyword>
<dbReference type="PANTHER" id="PTHR13486">
    <property type="entry name" value="TELOMERE LENGTH AND SILENCING PROTEIN 1 TLS1 FAMILY MEMBER"/>
    <property type="match status" value="1"/>
</dbReference>
<dbReference type="EnsemblMetazoa" id="CapteT168725">
    <property type="protein sequence ID" value="CapteP168725"/>
    <property type="gene ID" value="CapteG168725"/>
</dbReference>
<feature type="region of interest" description="Disordered" evidence="4">
    <location>
        <begin position="255"/>
        <end position="279"/>
    </location>
</feature>
<feature type="compositionally biased region" description="Basic residues" evidence="4">
    <location>
        <begin position="1"/>
        <end position="10"/>
    </location>
</feature>
<sequence>MFKKPKKNFRRKVESSDSEDNSDVEEKSNETLCDRIKEAKELQKLRQRQRGVSAEDLAVAKITPKDSKKKEDPLKLKTGGYIELKTLKKEISKADKEDVEQIGTTFAAETNRRDEDADMLKYVEEELNKRKGITKEFESETLKRKPEDALYELPEHVKALTAKKSKNEDMLSNQMLSGIPEVDLGIEVKIHNIEMTEVAKQKLIEEKRRKKDSGISEFVPTNIAVNFMQHNRFTLHRDEKAVVKKKVVEEPKPEPLRVGDIQRPDTVPSTSEFSRPAASTEKATDDYHYERFKKAVRRYMAYCSTGNCIIHVIMRWIRFFILWTMSHMQKFCFHMTCTICTL</sequence>
<reference evidence="6" key="3">
    <citation type="submission" date="2015-06" db="UniProtKB">
        <authorList>
            <consortium name="EnsemblMetazoa"/>
        </authorList>
    </citation>
    <scope>IDENTIFICATION</scope>
</reference>
<dbReference type="InterPro" id="IPR010756">
    <property type="entry name" value="Tls1-like"/>
</dbReference>
<evidence type="ECO:0000256" key="2">
    <source>
        <dbReference type="ARBA" id="ARBA00007643"/>
    </source>
</evidence>
<dbReference type="EMBL" id="AMQN01001213">
    <property type="status" value="NOT_ANNOTATED_CDS"/>
    <property type="molecule type" value="Genomic_DNA"/>
</dbReference>
<dbReference type="HOGENOM" id="CLU_053736_1_0_1"/>
<dbReference type="AlphaFoldDB" id="R7UKQ5"/>
<dbReference type="GO" id="GO:0005681">
    <property type="term" value="C:spliceosomal complex"/>
    <property type="evidence" value="ECO:0007669"/>
    <property type="project" value="TreeGrafter"/>
</dbReference>